<keyword evidence="3" id="KW-1185">Reference proteome</keyword>
<evidence type="ECO:0000313" key="3">
    <source>
        <dbReference type="Proteomes" id="UP000324748"/>
    </source>
</evidence>
<accession>A0A5B0QY88</accession>
<proteinExistence type="predicted"/>
<reference evidence="2 3" key="1">
    <citation type="submission" date="2019-05" db="EMBL/GenBank/DDBJ databases">
        <title>Emergence of the Ug99 lineage of the wheat stem rust pathogen through somatic hybridization.</title>
        <authorList>
            <person name="Li F."/>
            <person name="Upadhyaya N.M."/>
            <person name="Sperschneider J."/>
            <person name="Matny O."/>
            <person name="Nguyen-Phuc H."/>
            <person name="Mago R."/>
            <person name="Raley C."/>
            <person name="Miller M.E."/>
            <person name="Silverstein K.A.T."/>
            <person name="Henningsen E."/>
            <person name="Hirsch C.D."/>
            <person name="Visser B."/>
            <person name="Pretorius Z.A."/>
            <person name="Steffenson B.J."/>
            <person name="Schwessinger B."/>
            <person name="Dodds P.N."/>
            <person name="Figueroa M."/>
        </authorList>
    </citation>
    <scope>NUCLEOTIDE SEQUENCE [LARGE SCALE GENOMIC DNA]</scope>
    <source>
        <strain evidence="2">21-0</strain>
    </source>
</reference>
<organism evidence="2 3">
    <name type="scientific">Puccinia graminis f. sp. tritici</name>
    <dbReference type="NCBI Taxonomy" id="56615"/>
    <lineage>
        <taxon>Eukaryota</taxon>
        <taxon>Fungi</taxon>
        <taxon>Dikarya</taxon>
        <taxon>Basidiomycota</taxon>
        <taxon>Pucciniomycotina</taxon>
        <taxon>Pucciniomycetes</taxon>
        <taxon>Pucciniales</taxon>
        <taxon>Pucciniaceae</taxon>
        <taxon>Puccinia</taxon>
    </lineage>
</organism>
<feature type="region of interest" description="Disordered" evidence="1">
    <location>
        <begin position="45"/>
        <end position="67"/>
    </location>
</feature>
<name>A0A5B0QY88_PUCGR</name>
<dbReference type="Proteomes" id="UP000324748">
    <property type="component" value="Unassembled WGS sequence"/>
</dbReference>
<dbReference type="EMBL" id="VSWC01000002">
    <property type="protein sequence ID" value="KAA1117714.1"/>
    <property type="molecule type" value="Genomic_DNA"/>
</dbReference>
<gene>
    <name evidence="2" type="ORF">PGT21_021033</name>
</gene>
<comment type="caution">
    <text evidence="2">The sequence shown here is derived from an EMBL/GenBank/DDBJ whole genome shotgun (WGS) entry which is preliminary data.</text>
</comment>
<protein>
    <submittedName>
        <fullName evidence="2">Uncharacterized protein</fullName>
    </submittedName>
</protein>
<evidence type="ECO:0000313" key="2">
    <source>
        <dbReference type="EMBL" id="KAA1117714.1"/>
    </source>
</evidence>
<evidence type="ECO:0000256" key="1">
    <source>
        <dbReference type="SAM" id="MobiDB-lite"/>
    </source>
</evidence>
<sequence length="67" mass="6854">MLSGCATVVTISDSVVVIDSQAPPSILHMDLGSTTNLELANESSSPLAEFLHSSGSTPSAPHKSQAM</sequence>
<dbReference type="AlphaFoldDB" id="A0A5B0QY88"/>